<dbReference type="Gene3D" id="1.10.645.10">
    <property type="entry name" value="Cytochrome-c3 Hydrogenase, chain B"/>
    <property type="match status" value="2"/>
</dbReference>
<dbReference type="SUPFAM" id="SSF56762">
    <property type="entry name" value="HydB/Nqo4-like"/>
    <property type="match status" value="1"/>
</dbReference>
<dbReference type="EC" id="3.6.3.4" evidence="4"/>
<dbReference type="GO" id="GO:0046872">
    <property type="term" value="F:metal ion binding"/>
    <property type="evidence" value="ECO:0007669"/>
    <property type="project" value="InterPro"/>
</dbReference>
<evidence type="ECO:0000313" key="4">
    <source>
        <dbReference type="EMBL" id="VAW90571.1"/>
    </source>
</evidence>
<keyword evidence="1" id="KW-0560">Oxidoreductase</keyword>
<reference evidence="4" key="1">
    <citation type="submission" date="2018-06" db="EMBL/GenBank/DDBJ databases">
        <authorList>
            <person name="Zhirakovskaya E."/>
        </authorList>
    </citation>
    <scope>NUCLEOTIDE SEQUENCE</scope>
</reference>
<sequence>MIAGARQGTLSGLRRLVAFAITRDLGVYIIPGPEIAHINGLDIEATGMRIVASPRHATVLLVIGDIPPALREAATVIYAQMMRPRVLIALNKSPESTELSPLPAADVVAGISQQELIRGVDQLRTALQAGAFQPAVTDFDASVLQIKIEYTCSMHPEIIRDEPGSCPKCGMDLIQRETQASAAHNPQSIDHAVMDHKSDQTSEHASLQPMDHSTSVDYTCPMHPEVIQNEPGSCPKCGMNLELRKAKPSHDHHHMQHDAPVEYTCPMHPEVIQNEPGSCPKCGMNLEPRKTEAAHEHNHMQHDAPVEYTCPMHPEVIQNEPGSCPKCGMNLEPRKTEAAHEHNHMQHDAPVEYTCPMHPEVIQNEPGSCPKCGMNLELREAKPSHDHHHMQHDAPVEYICLMHPEVIQNEPGSCPKCGMFLEPRGETKSTKHDHAGVEPGIDHSNMDHDDMGFMSMIDVTKDLPRSIDGLAMDWIDVAFGPFFPGLPGGLLLSLTLDGDTVAGSSVNSLVGNQPLLLSPTMGIDNFIERLATFEPLAPNCYRLLACLAIENAAAIEVESRIAKARVVAVEQERIVSHLGWLAMFGRQTSFDWLLQRAESLQRQILQADLKQIVALQPAVSAMHKRLLRTPLLKSRTRGIGRIIVSSDNTLSGPIARASGIKNDTRNSNPIYHELGFVQANGTGGDVQARLQLRIDEINHSLALIEQADVTTDIAISACHVSTINNLDGLSGTGEAVIETARGQAHLQVTLDKGKVIDAQLQTPSSLHLGLIEQLTEQQELGDALVTVGSLDLSPWEIRV</sequence>
<proteinExistence type="predicted"/>
<dbReference type="PANTHER" id="PTHR43485">
    <property type="entry name" value="HYDROGENASE-4 COMPONENT G"/>
    <property type="match status" value="1"/>
</dbReference>
<feature type="domain" description="Heavy metal binding" evidence="3">
    <location>
        <begin position="263"/>
        <end position="288"/>
    </location>
</feature>
<dbReference type="GO" id="GO:0016651">
    <property type="term" value="F:oxidoreductase activity, acting on NAD(P)H"/>
    <property type="evidence" value="ECO:0007669"/>
    <property type="project" value="InterPro"/>
</dbReference>
<evidence type="ECO:0000256" key="1">
    <source>
        <dbReference type="ARBA" id="ARBA00023002"/>
    </source>
</evidence>
<protein>
    <submittedName>
        <fullName evidence="4">Lead, cadmium, zinc and mercury transporting ATPase Copper-translocating P-type ATPase</fullName>
        <ecNumber evidence="4">3.6.3.3</ecNumber>
        <ecNumber evidence="4">3.6.3.4</ecNumber>
    </submittedName>
</protein>
<evidence type="ECO:0000259" key="3">
    <source>
        <dbReference type="Pfam" id="PF19335"/>
    </source>
</evidence>
<dbReference type="GO" id="GO:0048038">
    <property type="term" value="F:quinone binding"/>
    <property type="evidence" value="ECO:0007669"/>
    <property type="project" value="InterPro"/>
</dbReference>
<gene>
    <name evidence="4" type="ORF">MNBD_GAMMA21-12</name>
</gene>
<feature type="domain" description="Heavy metal binding" evidence="3">
    <location>
        <begin position="353"/>
        <end position="377"/>
    </location>
</feature>
<dbReference type="Pfam" id="PF00346">
    <property type="entry name" value="Complex1_49kDa"/>
    <property type="match status" value="1"/>
</dbReference>
<accession>A0A3B0ZG60</accession>
<feature type="domain" description="Heavy metal binding" evidence="3">
    <location>
        <begin position="398"/>
        <end position="423"/>
    </location>
</feature>
<dbReference type="InterPro" id="IPR045800">
    <property type="entry name" value="HMBD"/>
</dbReference>
<dbReference type="SUPFAM" id="SSF56770">
    <property type="entry name" value="HydA/Nqo6-like"/>
    <property type="match status" value="1"/>
</dbReference>
<feature type="domain" description="NADH-quinone oxidoreductase subunit D" evidence="2">
    <location>
        <begin position="610"/>
        <end position="707"/>
    </location>
</feature>
<dbReference type="GO" id="GO:0051287">
    <property type="term" value="F:NAD binding"/>
    <property type="evidence" value="ECO:0007669"/>
    <property type="project" value="InterPro"/>
</dbReference>
<dbReference type="InterPro" id="IPR052197">
    <property type="entry name" value="ComplexI_49kDa-like"/>
</dbReference>
<dbReference type="EMBL" id="UOFR01000001">
    <property type="protein sequence ID" value="VAW90571.1"/>
    <property type="molecule type" value="Genomic_DNA"/>
</dbReference>
<feature type="domain" description="Heavy metal binding" evidence="3">
    <location>
        <begin position="308"/>
        <end position="333"/>
    </location>
</feature>
<evidence type="ECO:0000259" key="2">
    <source>
        <dbReference type="Pfam" id="PF00346"/>
    </source>
</evidence>
<dbReference type="PANTHER" id="PTHR43485:SF1">
    <property type="entry name" value="FORMATE HYDROGENLYASE SUBUNIT 5-RELATED"/>
    <property type="match status" value="1"/>
</dbReference>
<organism evidence="4">
    <name type="scientific">hydrothermal vent metagenome</name>
    <dbReference type="NCBI Taxonomy" id="652676"/>
    <lineage>
        <taxon>unclassified sequences</taxon>
        <taxon>metagenomes</taxon>
        <taxon>ecological metagenomes</taxon>
    </lineage>
</organism>
<dbReference type="InterPro" id="IPR001135">
    <property type="entry name" value="NADH_Q_OxRdtase_suD"/>
</dbReference>
<dbReference type="InterPro" id="IPR029014">
    <property type="entry name" value="NiFe-Hase_large"/>
</dbReference>
<dbReference type="AlphaFoldDB" id="A0A3B0ZG60"/>
<keyword evidence="4" id="KW-0378">Hydrolase</keyword>
<dbReference type="Pfam" id="PF19335">
    <property type="entry name" value="HMBD"/>
    <property type="match status" value="6"/>
</dbReference>
<dbReference type="Gene3D" id="3.40.50.12280">
    <property type="match status" value="1"/>
</dbReference>
<dbReference type="GO" id="GO:0016787">
    <property type="term" value="F:hydrolase activity"/>
    <property type="evidence" value="ECO:0007669"/>
    <property type="project" value="UniProtKB-KW"/>
</dbReference>
<dbReference type="EC" id="3.6.3.3" evidence="4"/>
<name>A0A3B0ZG60_9ZZZZ</name>
<feature type="domain" description="Heavy metal binding" evidence="3">
    <location>
        <begin position="150"/>
        <end position="174"/>
    </location>
</feature>
<feature type="domain" description="Heavy metal binding" evidence="3">
    <location>
        <begin position="218"/>
        <end position="242"/>
    </location>
</feature>